<organism evidence="5">
    <name type="scientific">Oryza brachyantha</name>
    <name type="common">malo sina</name>
    <dbReference type="NCBI Taxonomy" id="4533"/>
    <lineage>
        <taxon>Eukaryota</taxon>
        <taxon>Viridiplantae</taxon>
        <taxon>Streptophyta</taxon>
        <taxon>Embryophyta</taxon>
        <taxon>Tracheophyta</taxon>
        <taxon>Spermatophyta</taxon>
        <taxon>Magnoliopsida</taxon>
        <taxon>Liliopsida</taxon>
        <taxon>Poales</taxon>
        <taxon>Poaceae</taxon>
        <taxon>BOP clade</taxon>
        <taxon>Oryzoideae</taxon>
        <taxon>Oryzeae</taxon>
        <taxon>Oryzinae</taxon>
        <taxon>Oryza</taxon>
    </lineage>
</organism>
<accession>J3LPI1</accession>
<feature type="region of interest" description="Disordered" evidence="4">
    <location>
        <begin position="273"/>
        <end position="292"/>
    </location>
</feature>
<gene>
    <name evidence="5" type="primary">LOC102712974</name>
</gene>
<feature type="compositionally biased region" description="Polar residues" evidence="4">
    <location>
        <begin position="73"/>
        <end position="94"/>
    </location>
</feature>
<dbReference type="RefSeq" id="XP_006650165.1">
    <property type="nucleotide sequence ID" value="XM_006650102.3"/>
</dbReference>
<evidence type="ECO:0000313" key="5">
    <source>
        <dbReference type="EnsemblPlants" id="OB03G29570.1"/>
    </source>
</evidence>
<dbReference type="STRING" id="4533.J3LPI1"/>
<dbReference type="EnsemblPlants" id="OB03G29570.1">
    <property type="protein sequence ID" value="OB03G29570.1"/>
    <property type="gene ID" value="OB03G29570"/>
</dbReference>
<keyword evidence="6" id="KW-1185">Reference proteome</keyword>
<proteinExistence type="inferred from homology"/>
<comment type="similarity">
    <text evidence="1">Belongs to the WEB family.</text>
</comment>
<feature type="compositionally biased region" description="Polar residues" evidence="4">
    <location>
        <begin position="754"/>
        <end position="766"/>
    </location>
</feature>
<feature type="coiled-coil region" evidence="3">
    <location>
        <begin position="431"/>
        <end position="563"/>
    </location>
</feature>
<evidence type="ECO:0000256" key="3">
    <source>
        <dbReference type="SAM" id="Coils"/>
    </source>
</evidence>
<evidence type="ECO:0000256" key="1">
    <source>
        <dbReference type="ARBA" id="ARBA00005485"/>
    </source>
</evidence>
<dbReference type="eggNOG" id="ENOG502QQFI">
    <property type="taxonomic scope" value="Eukaryota"/>
</dbReference>
<feature type="region of interest" description="Disordered" evidence="4">
    <location>
        <begin position="693"/>
        <end position="766"/>
    </location>
</feature>
<reference evidence="5" key="1">
    <citation type="journal article" date="2013" name="Nat. Commun.">
        <title>Whole-genome sequencing of Oryza brachyantha reveals mechanisms underlying Oryza genome evolution.</title>
        <authorList>
            <person name="Chen J."/>
            <person name="Huang Q."/>
            <person name="Gao D."/>
            <person name="Wang J."/>
            <person name="Lang Y."/>
            <person name="Liu T."/>
            <person name="Li B."/>
            <person name="Bai Z."/>
            <person name="Luis Goicoechea J."/>
            <person name="Liang C."/>
            <person name="Chen C."/>
            <person name="Zhang W."/>
            <person name="Sun S."/>
            <person name="Liao Y."/>
            <person name="Zhang X."/>
            <person name="Yang L."/>
            <person name="Song C."/>
            <person name="Wang M."/>
            <person name="Shi J."/>
            <person name="Liu G."/>
            <person name="Liu J."/>
            <person name="Zhou H."/>
            <person name="Zhou W."/>
            <person name="Yu Q."/>
            <person name="An N."/>
            <person name="Chen Y."/>
            <person name="Cai Q."/>
            <person name="Wang B."/>
            <person name="Liu B."/>
            <person name="Min J."/>
            <person name="Huang Y."/>
            <person name="Wu H."/>
            <person name="Li Z."/>
            <person name="Zhang Y."/>
            <person name="Yin Y."/>
            <person name="Song W."/>
            <person name="Jiang J."/>
            <person name="Jackson S.A."/>
            <person name="Wing R.A."/>
            <person name="Wang J."/>
            <person name="Chen M."/>
        </authorList>
    </citation>
    <scope>NUCLEOTIDE SEQUENCE [LARGE SCALE GENOMIC DNA]</scope>
    <source>
        <strain evidence="5">cv. IRGC 101232</strain>
    </source>
</reference>
<keyword evidence="2 3" id="KW-0175">Coiled coil</keyword>
<dbReference type="PANTHER" id="PTHR32054">
    <property type="entry name" value="HEAVY CHAIN, PUTATIVE, EXPRESSED-RELATED-RELATED"/>
    <property type="match status" value="1"/>
</dbReference>
<dbReference type="Gramene" id="OB03G29570.1">
    <property type="protein sequence ID" value="OB03G29570.1"/>
    <property type="gene ID" value="OB03G29570"/>
</dbReference>
<dbReference type="InterPro" id="IPR008545">
    <property type="entry name" value="Web"/>
</dbReference>
<dbReference type="RefSeq" id="XP_015691130.1">
    <property type="nucleotide sequence ID" value="XM_015835644.2"/>
</dbReference>
<sequence length="766" mass="86022">MEVLNSNGHGIARIQNGEEPSSVPVENPDSPLETRKGLPHNLTENTEGSKAPQVHAVPSAQESDDPLKDKTDLPTSTSKAEVNNISENGSTNENAIPDELKPKQDKRDHEENIAATTNIKTETETRPESPYRALVDTAAPFESVREAVTKFGGIVDWKAYRSQTLERHRVMQLELDKAQQEIPQFKQDSEAAEMAKLQVVEELERTRRLVEELKHKLERAEIDMDQAKQDSELAQLRAQEMEQGIDDEASVIAQTQMTVAKERHQKAVEELKLVKDEMESTHERHTVLASERDIAAKRAEEAVSAAKETEKRVEELTLELIAIKESLESAHAAHHEAEEHRLGAALAKEQDCLSWEKELQQAQEELQQLNMQLVSKTDVQSKLDENMRMLQSLGTELAAYMGNKLNEEAGVVEDDGSDEAKEISRSIKRALASIRRELEGVRGNIEKAKDETNLIRAIAESLRSELDKEKASLVTLHQQEGMASITVSSLEADLNRTKEDIEMVHKKEVETREKMVELPKILQQAAQEADDAKVAAHSAQEELRKAKEDAEQTKAAAATVETRLHAVLKEIEASKASEKLALVAAQALQESEETSSVEDSPRTITLPISEYHSLSKRVYEAEELANERVVVALTQIELAKESETRTLERVHEAAKEMHQKKDALEIALERAERAKEGKLGAEQELRKWRAELEQRRKAAKHVANPWSASPVRLPEQKVSYQEDDEPKSPMSNNSMDDFVTVTDQKSRKKKTLFPQMSNLLSRKAQT</sequence>
<dbReference type="GO" id="GO:0005829">
    <property type="term" value="C:cytosol"/>
    <property type="evidence" value="ECO:0007669"/>
    <property type="project" value="TreeGrafter"/>
</dbReference>
<dbReference type="OrthoDB" id="1931671at2759"/>
<evidence type="ECO:0000313" key="6">
    <source>
        <dbReference type="Proteomes" id="UP000006038"/>
    </source>
</evidence>
<dbReference type="Pfam" id="PF05701">
    <property type="entry name" value="WEMBL"/>
    <property type="match status" value="1"/>
</dbReference>
<feature type="compositionally biased region" description="Basic and acidic residues" evidence="4">
    <location>
        <begin position="98"/>
        <end position="112"/>
    </location>
</feature>
<dbReference type="HOGENOM" id="CLU_008410_1_1_1"/>
<dbReference type="OMA" id="STENMSH"/>
<dbReference type="KEGG" id="obr:102712974"/>
<dbReference type="AlphaFoldDB" id="J3LPI1"/>
<dbReference type="Proteomes" id="UP000006038">
    <property type="component" value="Chromosome 3"/>
</dbReference>
<evidence type="ECO:0000256" key="2">
    <source>
        <dbReference type="ARBA" id="ARBA00023054"/>
    </source>
</evidence>
<dbReference type="GO" id="GO:0009904">
    <property type="term" value="P:chloroplast accumulation movement"/>
    <property type="evidence" value="ECO:0007669"/>
    <property type="project" value="TreeGrafter"/>
</dbReference>
<dbReference type="GO" id="GO:0009903">
    <property type="term" value="P:chloroplast avoidance movement"/>
    <property type="evidence" value="ECO:0007669"/>
    <property type="project" value="TreeGrafter"/>
</dbReference>
<dbReference type="GeneID" id="102712974"/>
<protein>
    <submittedName>
        <fullName evidence="5">Uncharacterized protein</fullName>
    </submittedName>
</protein>
<name>J3LPI1_ORYBR</name>
<evidence type="ECO:0000256" key="4">
    <source>
        <dbReference type="SAM" id="MobiDB-lite"/>
    </source>
</evidence>
<reference evidence="5" key="2">
    <citation type="submission" date="2013-04" db="UniProtKB">
        <authorList>
            <consortium name="EnsemblPlants"/>
        </authorList>
    </citation>
    <scope>IDENTIFICATION</scope>
</reference>
<feature type="region of interest" description="Disordered" evidence="4">
    <location>
        <begin position="1"/>
        <end position="130"/>
    </location>
</feature>
<dbReference type="PANTHER" id="PTHR32054:SF31">
    <property type="entry name" value="PROTEIN WEAK CHLOROPLAST MOVEMENT UNDER BLUE LIGHT 1"/>
    <property type="match status" value="1"/>
</dbReference>